<protein>
    <submittedName>
        <fullName evidence="4">4-hydroxythreonine-4-phosphate dehydrogenase PdxA</fullName>
        <ecNumber evidence="4">1.1.1.262</ecNumber>
    </submittedName>
</protein>
<keyword evidence="3" id="KW-0520">NAD</keyword>
<sequence length="337" mass="35536">MTSSAPRIALTFGDFSGIGPELAVRLLADPENLRRAQVIALVSPAELAAASEAAGVEVPVSDHPTTGAVHLVGSDLQDIEVPRCTTTVEAGTRVIRDLEKALALYSADEADAIMFLPLNKTSLHLAGMHEDDELRWFAKQLGFEGFTSEVNVVPDLITSRVTSHIPISEVAANISAARVRQAIGLLDEVLRGSGVAAPRIAVAALNPHAGENGQFGREEIDHIAPGVELARKVDEVDAKGPFPSDTIFIKAKNGEYDGVVTMYHDQGQIAMKLMSFSDGVTVQGGLPVPITTPAHGTAYEIVGKNVASIGPSQRAFDIAVGLGEQIAARRPDADTKA</sequence>
<dbReference type="InterPro" id="IPR005255">
    <property type="entry name" value="PdxA_fam"/>
</dbReference>
<name>A0ABY4N2R6_9MICO</name>
<evidence type="ECO:0000256" key="2">
    <source>
        <dbReference type="ARBA" id="ARBA00023002"/>
    </source>
</evidence>
<accession>A0ABY4N2R6</accession>
<dbReference type="RefSeq" id="WP_249477964.1">
    <property type="nucleotide sequence ID" value="NZ_CP097218.1"/>
</dbReference>
<evidence type="ECO:0000256" key="1">
    <source>
        <dbReference type="ARBA" id="ARBA00022723"/>
    </source>
</evidence>
<organism evidence="4 5">
    <name type="scientific">Brachybacterium kimchii</name>
    <dbReference type="NCBI Taxonomy" id="2942909"/>
    <lineage>
        <taxon>Bacteria</taxon>
        <taxon>Bacillati</taxon>
        <taxon>Actinomycetota</taxon>
        <taxon>Actinomycetes</taxon>
        <taxon>Micrococcales</taxon>
        <taxon>Dermabacteraceae</taxon>
        <taxon>Brachybacterium</taxon>
    </lineage>
</organism>
<keyword evidence="1" id="KW-0479">Metal-binding</keyword>
<dbReference type="PANTHER" id="PTHR30004">
    <property type="entry name" value="4-HYDROXYTHREONINE-4-PHOSPHATE DEHYDROGENASE"/>
    <property type="match status" value="1"/>
</dbReference>
<gene>
    <name evidence="4" type="ORF">M4486_14620</name>
</gene>
<dbReference type="PANTHER" id="PTHR30004:SF3">
    <property type="entry name" value="4-HYDROXYTHREONINE-4-PHOSPHATE DEHYDROGENASE 2-RELATED"/>
    <property type="match status" value="1"/>
</dbReference>
<dbReference type="EMBL" id="CP097218">
    <property type="protein sequence ID" value="UQN28847.1"/>
    <property type="molecule type" value="Genomic_DNA"/>
</dbReference>
<dbReference type="SUPFAM" id="SSF53659">
    <property type="entry name" value="Isocitrate/Isopropylmalate dehydrogenase-like"/>
    <property type="match status" value="1"/>
</dbReference>
<evidence type="ECO:0000313" key="5">
    <source>
        <dbReference type="Proteomes" id="UP001055868"/>
    </source>
</evidence>
<dbReference type="Gene3D" id="3.40.718.10">
    <property type="entry name" value="Isopropylmalate Dehydrogenase"/>
    <property type="match status" value="1"/>
</dbReference>
<dbReference type="EC" id="1.1.1.262" evidence="4"/>
<proteinExistence type="predicted"/>
<evidence type="ECO:0000313" key="4">
    <source>
        <dbReference type="EMBL" id="UQN28847.1"/>
    </source>
</evidence>
<keyword evidence="5" id="KW-1185">Reference proteome</keyword>
<dbReference type="Proteomes" id="UP001055868">
    <property type="component" value="Chromosome"/>
</dbReference>
<dbReference type="GO" id="GO:0050570">
    <property type="term" value="F:4-hydroxythreonine-4-phosphate dehydrogenase activity"/>
    <property type="evidence" value="ECO:0007669"/>
    <property type="project" value="UniProtKB-EC"/>
</dbReference>
<keyword evidence="2 4" id="KW-0560">Oxidoreductase</keyword>
<evidence type="ECO:0000256" key="3">
    <source>
        <dbReference type="ARBA" id="ARBA00023027"/>
    </source>
</evidence>
<reference evidence="4" key="1">
    <citation type="submission" date="2022-05" db="EMBL/GenBank/DDBJ databases">
        <title>Genomic analysis of Brachybacterium sp. CBA3104.</title>
        <authorList>
            <person name="Roh S.W."/>
            <person name="Kim Y.B."/>
            <person name="Kim Y."/>
        </authorList>
    </citation>
    <scope>NUCLEOTIDE SEQUENCE</scope>
    <source>
        <strain evidence="4">CBA3104</strain>
    </source>
</reference>
<dbReference type="Pfam" id="PF04166">
    <property type="entry name" value="PdxA"/>
    <property type="match status" value="1"/>
</dbReference>